<dbReference type="AlphaFoldDB" id="A0AAN1XAJ9"/>
<feature type="domain" description="Cupin fold metalloprotein WbuC cupin" evidence="1">
    <location>
        <begin position="49"/>
        <end position="129"/>
    </location>
</feature>
<protein>
    <recommendedName>
        <fullName evidence="1">Cupin fold metalloprotein WbuC cupin domain-containing protein</fullName>
    </recommendedName>
</protein>
<dbReference type="InterPro" id="IPR011051">
    <property type="entry name" value="RmlC_Cupin_sf"/>
</dbReference>
<organism evidence="2 3">
    <name type="scientific">Sideroxyarcus emersonii</name>
    <dbReference type="NCBI Taxonomy" id="2764705"/>
    <lineage>
        <taxon>Bacteria</taxon>
        <taxon>Pseudomonadati</taxon>
        <taxon>Pseudomonadota</taxon>
        <taxon>Betaproteobacteria</taxon>
        <taxon>Nitrosomonadales</taxon>
        <taxon>Gallionellaceae</taxon>
        <taxon>Sideroxyarcus</taxon>
    </lineage>
</organism>
<proteinExistence type="predicted"/>
<evidence type="ECO:0000313" key="2">
    <source>
        <dbReference type="EMBL" id="BCK87972.1"/>
    </source>
</evidence>
<reference evidence="2 3" key="1">
    <citation type="journal article" date="2022" name="Int. J. Syst. Evol. Microbiol.">
        <title>&lt;i&gt;Sideroxyarcus emersonii&lt;/i&gt; gen. nov. sp. nov., a neutrophilic, microaerobic iron- and thiosulfate-oxidizing bacterium isolated from iron-rich wetland sediment.</title>
        <authorList>
            <person name="Kato S."/>
            <person name="Itoh T."/>
            <person name="Iino T."/>
            <person name="Ohkuma M."/>
        </authorList>
    </citation>
    <scope>NUCLEOTIDE SEQUENCE [LARGE SCALE GENOMIC DNA]</scope>
    <source>
        <strain evidence="2 3">MIZ01</strain>
    </source>
</reference>
<dbReference type="InterPro" id="IPR014710">
    <property type="entry name" value="RmlC-like_jellyroll"/>
</dbReference>
<dbReference type="KEGG" id="seme:MIZ01_1769"/>
<name>A0AAN1XAJ9_9PROT</name>
<dbReference type="InterPro" id="IPR027565">
    <property type="entry name" value="Cupin_WbuC"/>
</dbReference>
<dbReference type="SUPFAM" id="SSF51182">
    <property type="entry name" value="RmlC-like cupins"/>
    <property type="match status" value="1"/>
</dbReference>
<dbReference type="CDD" id="cd07005">
    <property type="entry name" value="cupin_WbuC-like"/>
    <property type="match status" value="1"/>
</dbReference>
<dbReference type="Pfam" id="PF19480">
    <property type="entry name" value="DUF6016"/>
    <property type="match status" value="1"/>
</dbReference>
<accession>A0AAN1XAJ9</accession>
<dbReference type="InterPro" id="IPR046058">
    <property type="entry name" value="WbuC_cupin"/>
</dbReference>
<evidence type="ECO:0000313" key="3">
    <source>
        <dbReference type="Proteomes" id="UP001320326"/>
    </source>
</evidence>
<dbReference type="NCBIfam" id="TIGR04366">
    <property type="entry name" value="cupin_WbuC"/>
    <property type="match status" value="1"/>
</dbReference>
<dbReference type="Proteomes" id="UP001320326">
    <property type="component" value="Chromosome"/>
</dbReference>
<dbReference type="EMBL" id="AP023423">
    <property type="protein sequence ID" value="BCK87972.1"/>
    <property type="molecule type" value="Genomic_DNA"/>
</dbReference>
<evidence type="ECO:0000259" key="1">
    <source>
        <dbReference type="Pfam" id="PF19480"/>
    </source>
</evidence>
<gene>
    <name evidence="2" type="ORF">MIZ01_1769</name>
</gene>
<dbReference type="Gene3D" id="2.60.120.10">
    <property type="entry name" value="Jelly Rolls"/>
    <property type="match status" value="1"/>
</dbReference>
<keyword evidence="3" id="KW-1185">Reference proteome</keyword>
<sequence length="197" mass="21705">MGAERDDDAGKTKTVQEERHKARFYPLWLAGKSMREFRLQRRTNLKKLTSADLAALAGQAQQSPRLRANSNLHAELTDPIQRLAIAMEPDTLILPHRHPHTWEVLTALRGRFTVLVFDEAGRVAERAELGVDTSVVEIPAGGWHAVLSRDVGAVIFEVKHGPYAPIGDADVAAWGKGRTAAELNAWYAEARPGDTLA</sequence>